<dbReference type="CTD" id="9941571"/>
<name>A0A1S0U2L2_LOALO</name>
<dbReference type="InParanoid" id="A0A1S0U2L2"/>
<evidence type="ECO:0000313" key="3">
    <source>
        <dbReference type="EMBL" id="EFO24314.1"/>
    </source>
</evidence>
<accession>A0A1S0U2L2</accession>
<feature type="compositionally biased region" description="Polar residues" evidence="1">
    <location>
        <begin position="109"/>
        <end position="119"/>
    </location>
</feature>
<dbReference type="KEGG" id="loa:LOAG_04169"/>
<protein>
    <submittedName>
        <fullName evidence="3">Uncharacterized protein</fullName>
    </submittedName>
</protein>
<reference evidence="3" key="1">
    <citation type="submission" date="2012-04" db="EMBL/GenBank/DDBJ databases">
        <title>The Genome Sequence of Loa loa.</title>
        <authorList>
            <consortium name="The Broad Institute Genome Sequencing Platform"/>
            <consortium name="Broad Institute Genome Sequencing Center for Infectious Disease"/>
            <person name="Nutman T.B."/>
            <person name="Fink D.L."/>
            <person name="Russ C."/>
            <person name="Young S."/>
            <person name="Zeng Q."/>
            <person name="Gargeya S."/>
            <person name="Alvarado L."/>
            <person name="Berlin A."/>
            <person name="Chapman S.B."/>
            <person name="Chen Z."/>
            <person name="Freedman E."/>
            <person name="Gellesch M."/>
            <person name="Goldberg J."/>
            <person name="Griggs A."/>
            <person name="Gujja S."/>
            <person name="Heilman E.R."/>
            <person name="Heiman D."/>
            <person name="Howarth C."/>
            <person name="Mehta T."/>
            <person name="Neiman D."/>
            <person name="Pearson M."/>
            <person name="Roberts A."/>
            <person name="Saif S."/>
            <person name="Shea T."/>
            <person name="Shenoy N."/>
            <person name="Sisk P."/>
            <person name="Stolte C."/>
            <person name="Sykes S."/>
            <person name="White J."/>
            <person name="Yandava C."/>
            <person name="Haas B."/>
            <person name="Henn M.R."/>
            <person name="Nusbaum C."/>
            <person name="Birren B."/>
        </authorList>
    </citation>
    <scope>NUCLEOTIDE SEQUENCE [LARGE SCALE GENOMIC DNA]</scope>
</reference>
<dbReference type="EMBL" id="JH712247">
    <property type="protein sequence ID" value="EFO24314.1"/>
    <property type="molecule type" value="Genomic_DNA"/>
</dbReference>
<gene>
    <name evidence="3" type="ORF">LOAG_04169</name>
</gene>
<dbReference type="OrthoDB" id="5866201at2759"/>
<evidence type="ECO:0000256" key="2">
    <source>
        <dbReference type="SAM" id="Phobius"/>
    </source>
</evidence>
<keyword evidence="2" id="KW-1133">Transmembrane helix</keyword>
<feature type="region of interest" description="Disordered" evidence="1">
    <location>
        <begin position="106"/>
        <end position="133"/>
    </location>
</feature>
<feature type="transmembrane region" description="Helical" evidence="2">
    <location>
        <begin position="50"/>
        <end position="70"/>
    </location>
</feature>
<proteinExistence type="predicted"/>
<dbReference type="GeneID" id="9941571"/>
<dbReference type="OMA" id="GLINCDC"/>
<feature type="compositionally biased region" description="Basic and acidic residues" evidence="1">
    <location>
        <begin position="120"/>
        <end position="132"/>
    </location>
</feature>
<keyword evidence="2" id="KW-0812">Transmembrane</keyword>
<dbReference type="AlphaFoldDB" id="A0A1S0U2L2"/>
<sequence length="222" mass="25187">MSREIYALLFNLNVVLMAQLKNNHALSTIKKTIFIVEENNLEEVPTFHKIIRIVYVVALALVGIIATIMFNRNILNYQSGDTNQSFFNTLNVIKLLRAQERFRSKPRSSESIVQSTATLTDEKTDKNEKTQEESVVVPNNSISEYSTRLEPKSNEFPTITLPKSRSNAGQDNAYNKISLTQKQRPGWDDVEMMRHGFINCDCVRATPPGNFAPPITINVHNT</sequence>
<evidence type="ECO:0000256" key="1">
    <source>
        <dbReference type="SAM" id="MobiDB-lite"/>
    </source>
</evidence>
<organism evidence="3">
    <name type="scientific">Loa loa</name>
    <name type="common">Eye worm</name>
    <name type="synonym">Filaria loa</name>
    <dbReference type="NCBI Taxonomy" id="7209"/>
    <lineage>
        <taxon>Eukaryota</taxon>
        <taxon>Metazoa</taxon>
        <taxon>Ecdysozoa</taxon>
        <taxon>Nematoda</taxon>
        <taxon>Chromadorea</taxon>
        <taxon>Rhabditida</taxon>
        <taxon>Spirurina</taxon>
        <taxon>Spiruromorpha</taxon>
        <taxon>Filarioidea</taxon>
        <taxon>Onchocercidae</taxon>
        <taxon>Loa</taxon>
    </lineage>
</organism>
<dbReference type="RefSeq" id="XP_003139754.1">
    <property type="nucleotide sequence ID" value="XM_003139706.1"/>
</dbReference>
<keyword evidence="2" id="KW-0472">Membrane</keyword>